<dbReference type="InterPro" id="IPR014757">
    <property type="entry name" value="Tscrpt_reg_IclR_C"/>
</dbReference>
<dbReference type="InterPro" id="IPR036388">
    <property type="entry name" value="WH-like_DNA-bd_sf"/>
</dbReference>
<evidence type="ECO:0000313" key="6">
    <source>
        <dbReference type="EMBL" id="SIT39318.1"/>
    </source>
</evidence>
<feature type="domain" description="IclR-ED" evidence="5">
    <location>
        <begin position="73"/>
        <end position="256"/>
    </location>
</feature>
<proteinExistence type="predicted"/>
<evidence type="ECO:0000259" key="4">
    <source>
        <dbReference type="PROSITE" id="PS51077"/>
    </source>
</evidence>
<dbReference type="SMART" id="SM00346">
    <property type="entry name" value="HTH_ICLR"/>
    <property type="match status" value="1"/>
</dbReference>
<dbReference type="GO" id="GO:0045892">
    <property type="term" value="P:negative regulation of DNA-templated transcription"/>
    <property type="evidence" value="ECO:0007669"/>
    <property type="project" value="TreeGrafter"/>
</dbReference>
<accession>A0A1N7RW57</accession>
<dbReference type="SUPFAM" id="SSF55781">
    <property type="entry name" value="GAF domain-like"/>
    <property type="match status" value="1"/>
</dbReference>
<organism evidence="6 7">
    <name type="scientific">Paraburkholderia piptadeniae</name>
    <dbReference type="NCBI Taxonomy" id="1701573"/>
    <lineage>
        <taxon>Bacteria</taxon>
        <taxon>Pseudomonadati</taxon>
        <taxon>Pseudomonadota</taxon>
        <taxon>Betaproteobacteria</taxon>
        <taxon>Burkholderiales</taxon>
        <taxon>Burkholderiaceae</taxon>
        <taxon>Paraburkholderia</taxon>
    </lineage>
</organism>
<dbReference type="EMBL" id="CYGY02000021">
    <property type="protein sequence ID" value="SIT39318.1"/>
    <property type="molecule type" value="Genomic_DNA"/>
</dbReference>
<name>A0A1N7RW57_9BURK</name>
<dbReference type="PROSITE" id="PS51077">
    <property type="entry name" value="HTH_ICLR"/>
    <property type="match status" value="1"/>
</dbReference>
<sequence length="257" mass="27557">MPTQTTGEKAGRLERIAAILEVISTSSAGLSLAEISSRTQLPMPSAHRLLNGMVEAGFVAGQRGRSNYFIGPRILDLFRCSAPDTSSKTLARREIQIVANRFGEVGYLAKITGEKIELVVIVPPEDPARTLVYPGADFPVHATSTAKALVAFQPEGLVDRFVSGPHEKFRPNTVTDPAKVKASLRAVQAAGYAINDDEYDAGVFSISCPIEIEGAGVLYAIGLVGLKERLLMAFPQDHIVTSLLSTAQSLSRLLARP</sequence>
<evidence type="ECO:0000259" key="5">
    <source>
        <dbReference type="PROSITE" id="PS51078"/>
    </source>
</evidence>
<dbReference type="Pfam" id="PF09339">
    <property type="entry name" value="HTH_IclR"/>
    <property type="match status" value="1"/>
</dbReference>
<dbReference type="PANTHER" id="PTHR30136">
    <property type="entry name" value="HELIX-TURN-HELIX TRANSCRIPTIONAL REGULATOR, ICLR FAMILY"/>
    <property type="match status" value="1"/>
</dbReference>
<dbReference type="Pfam" id="PF01614">
    <property type="entry name" value="IclR_C"/>
    <property type="match status" value="1"/>
</dbReference>
<gene>
    <name evidence="6" type="ORF">BN2476_210139</name>
</gene>
<dbReference type="AlphaFoldDB" id="A0A1N7RW57"/>
<comment type="caution">
    <text evidence="6">The sequence shown here is derived from an EMBL/GenBank/DDBJ whole genome shotgun (WGS) entry which is preliminary data.</text>
</comment>
<dbReference type="PROSITE" id="PS51078">
    <property type="entry name" value="ICLR_ED"/>
    <property type="match status" value="1"/>
</dbReference>
<dbReference type="OrthoDB" id="9807558at2"/>
<evidence type="ECO:0000256" key="2">
    <source>
        <dbReference type="ARBA" id="ARBA00023125"/>
    </source>
</evidence>
<dbReference type="InterPro" id="IPR050707">
    <property type="entry name" value="HTH_MetabolicPath_Reg"/>
</dbReference>
<evidence type="ECO:0000313" key="7">
    <source>
        <dbReference type="Proteomes" id="UP000195569"/>
    </source>
</evidence>
<feature type="domain" description="HTH iclR-type" evidence="4">
    <location>
        <begin position="10"/>
        <end position="72"/>
    </location>
</feature>
<evidence type="ECO:0000256" key="1">
    <source>
        <dbReference type="ARBA" id="ARBA00023015"/>
    </source>
</evidence>
<dbReference type="InterPro" id="IPR036390">
    <property type="entry name" value="WH_DNA-bd_sf"/>
</dbReference>
<dbReference type="PANTHER" id="PTHR30136:SF24">
    <property type="entry name" value="HTH-TYPE TRANSCRIPTIONAL REPRESSOR ALLR"/>
    <property type="match status" value="1"/>
</dbReference>
<dbReference type="Gene3D" id="1.10.10.10">
    <property type="entry name" value="Winged helix-like DNA-binding domain superfamily/Winged helix DNA-binding domain"/>
    <property type="match status" value="1"/>
</dbReference>
<keyword evidence="2" id="KW-0238">DNA-binding</keyword>
<dbReference type="RefSeq" id="WP_087733947.1">
    <property type="nucleotide sequence ID" value="NZ_CYGY02000021.1"/>
</dbReference>
<dbReference type="InterPro" id="IPR029016">
    <property type="entry name" value="GAF-like_dom_sf"/>
</dbReference>
<keyword evidence="1" id="KW-0805">Transcription regulation</keyword>
<protein>
    <submittedName>
        <fullName evidence="6">Regulatory protein IclR</fullName>
    </submittedName>
</protein>
<evidence type="ECO:0000256" key="3">
    <source>
        <dbReference type="ARBA" id="ARBA00023163"/>
    </source>
</evidence>
<dbReference type="InterPro" id="IPR005471">
    <property type="entry name" value="Tscrpt_reg_IclR_N"/>
</dbReference>
<dbReference type="GO" id="GO:0003700">
    <property type="term" value="F:DNA-binding transcription factor activity"/>
    <property type="evidence" value="ECO:0007669"/>
    <property type="project" value="TreeGrafter"/>
</dbReference>
<dbReference type="Gene3D" id="3.30.450.40">
    <property type="match status" value="1"/>
</dbReference>
<dbReference type="SUPFAM" id="SSF46785">
    <property type="entry name" value="Winged helix' DNA-binding domain"/>
    <property type="match status" value="1"/>
</dbReference>
<keyword evidence="7" id="KW-1185">Reference proteome</keyword>
<reference evidence="6" key="1">
    <citation type="submission" date="2016-12" db="EMBL/GenBank/DDBJ databases">
        <authorList>
            <person name="Moulin L."/>
        </authorList>
    </citation>
    <scope>NUCLEOTIDE SEQUENCE [LARGE SCALE GENOMIC DNA]</scope>
    <source>
        <strain evidence="6">STM 7183</strain>
    </source>
</reference>
<keyword evidence="3" id="KW-0804">Transcription</keyword>
<dbReference type="GO" id="GO:0003677">
    <property type="term" value="F:DNA binding"/>
    <property type="evidence" value="ECO:0007669"/>
    <property type="project" value="UniProtKB-KW"/>
</dbReference>
<dbReference type="Proteomes" id="UP000195569">
    <property type="component" value="Unassembled WGS sequence"/>
</dbReference>